<gene>
    <name evidence="2" type="ORF">CLOSAC_01780</name>
</gene>
<organism evidence="2 3">
    <name type="scientific">Clostridium saccharobutylicum</name>
    <dbReference type="NCBI Taxonomy" id="169679"/>
    <lineage>
        <taxon>Bacteria</taxon>
        <taxon>Bacillati</taxon>
        <taxon>Bacillota</taxon>
        <taxon>Clostridia</taxon>
        <taxon>Eubacteriales</taxon>
        <taxon>Clostridiaceae</taxon>
        <taxon>Clostridium</taxon>
    </lineage>
</organism>
<evidence type="ECO:0000313" key="3">
    <source>
        <dbReference type="Proteomes" id="UP000191154"/>
    </source>
</evidence>
<sequence>MVVKCGAKTCKYYKNGICYADEIKMQDFEWYCDDINDYVDEMKCTTYEKDRDWMIRITN</sequence>
<reference evidence="2 3" key="1">
    <citation type="submission" date="2016-05" db="EMBL/GenBank/DDBJ databases">
        <title>Microbial solvent formation.</title>
        <authorList>
            <person name="Poehlein A."/>
            <person name="Montoya Solano J.D."/>
            <person name="Flitsch S."/>
            <person name="Krabben P."/>
            <person name="Duerre P."/>
            <person name="Daniel R."/>
        </authorList>
    </citation>
    <scope>NUCLEOTIDE SEQUENCE [LARGE SCALE GENOMIC DNA]</scope>
    <source>
        <strain evidence="2 3">L1-8</strain>
    </source>
</reference>
<evidence type="ECO:0000313" key="2">
    <source>
        <dbReference type="EMBL" id="OOM15907.1"/>
    </source>
</evidence>
<dbReference type="STRING" id="169679.CSACC_35570"/>
<evidence type="ECO:0000259" key="1">
    <source>
        <dbReference type="Pfam" id="PF07561"/>
    </source>
</evidence>
<feature type="domain" description="DUF1540" evidence="1">
    <location>
        <begin position="3"/>
        <end position="47"/>
    </location>
</feature>
<dbReference type="RefSeq" id="WP_077863681.1">
    <property type="nucleotide sequence ID" value="NZ_LZYZ01000001.1"/>
</dbReference>
<dbReference type="Pfam" id="PF07561">
    <property type="entry name" value="DUF1540"/>
    <property type="match status" value="1"/>
</dbReference>
<proteinExistence type="predicted"/>
<protein>
    <recommendedName>
        <fullName evidence="1">DUF1540 domain-containing protein</fullName>
    </recommendedName>
</protein>
<dbReference type="EMBL" id="LZYZ01000001">
    <property type="protein sequence ID" value="OOM15907.1"/>
    <property type="molecule type" value="Genomic_DNA"/>
</dbReference>
<dbReference type="AlphaFoldDB" id="A0A1S8NHH8"/>
<accession>A0A1S8NHH8</accession>
<dbReference type="Proteomes" id="UP000191154">
    <property type="component" value="Unassembled WGS sequence"/>
</dbReference>
<comment type="caution">
    <text evidence="2">The sequence shown here is derived from an EMBL/GenBank/DDBJ whole genome shotgun (WGS) entry which is preliminary data.</text>
</comment>
<dbReference type="InterPro" id="IPR011437">
    <property type="entry name" value="DUF1540"/>
</dbReference>
<name>A0A1S8NHH8_CLOSA</name>